<dbReference type="GeneID" id="110246720"/>
<keyword evidence="2" id="KW-0540">Nuclease</keyword>
<dbReference type="InterPro" id="IPR036397">
    <property type="entry name" value="RNaseH_sf"/>
</dbReference>
<dbReference type="PANTHER" id="PTHR13058">
    <property type="entry name" value="THREE PRIME REPAIR EXONUCLEASE 1, 2"/>
    <property type="match status" value="1"/>
</dbReference>
<dbReference type="AlphaFoldDB" id="A0A913YRQ3"/>
<dbReference type="GO" id="GO:0046872">
    <property type="term" value="F:metal ion binding"/>
    <property type="evidence" value="ECO:0007669"/>
    <property type="project" value="UniProtKB-KW"/>
</dbReference>
<evidence type="ECO:0000259" key="7">
    <source>
        <dbReference type="Pfam" id="PF13482"/>
    </source>
</evidence>
<dbReference type="GO" id="GO:0008296">
    <property type="term" value="F:3'-5'-DNA exonuclease activity"/>
    <property type="evidence" value="ECO:0007669"/>
    <property type="project" value="TreeGrafter"/>
</dbReference>
<dbReference type="EnsemblMetazoa" id="XM_028661386.1">
    <property type="protein sequence ID" value="XP_028517187.1"/>
    <property type="gene ID" value="LOC110246720"/>
</dbReference>
<evidence type="ECO:0000313" key="8">
    <source>
        <dbReference type="EnsemblMetazoa" id="XP_028517187.1"/>
    </source>
</evidence>
<dbReference type="KEGG" id="epa:110246720"/>
<comment type="cofactor">
    <cofactor evidence="1">
        <name>Mg(2+)</name>
        <dbReference type="ChEBI" id="CHEBI:18420"/>
    </cofactor>
</comment>
<name>A0A913YRQ3_EXADI</name>
<keyword evidence="9" id="KW-1185">Reference proteome</keyword>
<dbReference type="InterPro" id="IPR040393">
    <property type="entry name" value="TREX1/2"/>
</dbReference>
<dbReference type="RefSeq" id="XP_028517187.1">
    <property type="nucleotide sequence ID" value="XM_028661386.1"/>
</dbReference>
<evidence type="ECO:0000313" key="9">
    <source>
        <dbReference type="Proteomes" id="UP000887567"/>
    </source>
</evidence>
<accession>A0A913YRQ3</accession>
<evidence type="ECO:0000256" key="2">
    <source>
        <dbReference type="ARBA" id="ARBA00022722"/>
    </source>
</evidence>
<evidence type="ECO:0000256" key="3">
    <source>
        <dbReference type="ARBA" id="ARBA00022723"/>
    </source>
</evidence>
<organism evidence="8 9">
    <name type="scientific">Exaiptasia diaphana</name>
    <name type="common">Tropical sea anemone</name>
    <name type="synonym">Aiptasia pulchella</name>
    <dbReference type="NCBI Taxonomy" id="2652724"/>
    <lineage>
        <taxon>Eukaryota</taxon>
        <taxon>Metazoa</taxon>
        <taxon>Cnidaria</taxon>
        <taxon>Anthozoa</taxon>
        <taxon>Hexacorallia</taxon>
        <taxon>Actiniaria</taxon>
        <taxon>Aiptasiidae</taxon>
        <taxon>Exaiptasia</taxon>
    </lineage>
</organism>
<keyword evidence="3" id="KW-0479">Metal-binding</keyword>
<reference evidence="8" key="1">
    <citation type="submission" date="2022-11" db="UniProtKB">
        <authorList>
            <consortium name="EnsemblMetazoa"/>
        </authorList>
    </citation>
    <scope>IDENTIFICATION</scope>
</reference>
<dbReference type="Pfam" id="PF13482">
    <property type="entry name" value="RNase_H_2"/>
    <property type="match status" value="1"/>
</dbReference>
<evidence type="ECO:0000256" key="1">
    <source>
        <dbReference type="ARBA" id="ARBA00001946"/>
    </source>
</evidence>
<dbReference type="Gene3D" id="3.30.420.10">
    <property type="entry name" value="Ribonuclease H-like superfamily/Ribonuclease H"/>
    <property type="match status" value="2"/>
</dbReference>
<keyword evidence="5" id="KW-0269">Exonuclease</keyword>
<keyword evidence="4" id="KW-0378">Hydrolase</keyword>
<keyword evidence="6" id="KW-0460">Magnesium</keyword>
<feature type="domain" description="YprB ribonuclease H-like" evidence="7">
    <location>
        <begin position="13"/>
        <end position="108"/>
    </location>
</feature>
<protein>
    <recommendedName>
        <fullName evidence="7">YprB ribonuclease H-like domain-containing protein</fullName>
    </recommendedName>
</protein>
<dbReference type="SUPFAM" id="SSF53098">
    <property type="entry name" value="Ribonuclease H-like"/>
    <property type="match status" value="1"/>
</dbReference>
<dbReference type="PANTHER" id="PTHR13058:SF19">
    <property type="entry name" value="LD40940P"/>
    <property type="match status" value="1"/>
</dbReference>
<proteinExistence type="predicted"/>
<evidence type="ECO:0000256" key="5">
    <source>
        <dbReference type="ARBA" id="ARBA00022839"/>
    </source>
</evidence>
<dbReference type="Proteomes" id="UP000887567">
    <property type="component" value="Unplaced"/>
</dbReference>
<dbReference type="GO" id="GO:0006308">
    <property type="term" value="P:DNA catabolic process"/>
    <property type="evidence" value="ECO:0007669"/>
    <property type="project" value="TreeGrafter"/>
</dbReference>
<sequence length="140" mass="15511">MASSPSTEFAYLVLDLETTGLERTSEILQLCCMSIDNTDDLLSMYMLPTAEIKPSASKVTGCPVLIAHNGYSFDFPILYNSLKAQGLLSQFLQINVKLLDSLTLLKRHASQKNSLIHQCKSKSISALHQRSSAPMMLQKM</sequence>
<dbReference type="GO" id="GO:0005737">
    <property type="term" value="C:cytoplasm"/>
    <property type="evidence" value="ECO:0007669"/>
    <property type="project" value="TreeGrafter"/>
</dbReference>
<dbReference type="InterPro" id="IPR038720">
    <property type="entry name" value="YprB_RNase_H-like_dom"/>
</dbReference>
<evidence type="ECO:0000256" key="6">
    <source>
        <dbReference type="ARBA" id="ARBA00022842"/>
    </source>
</evidence>
<dbReference type="OrthoDB" id="6141287at2759"/>
<dbReference type="InterPro" id="IPR012337">
    <property type="entry name" value="RNaseH-like_sf"/>
</dbReference>
<evidence type="ECO:0000256" key="4">
    <source>
        <dbReference type="ARBA" id="ARBA00022801"/>
    </source>
</evidence>
<dbReference type="GO" id="GO:0003676">
    <property type="term" value="F:nucleic acid binding"/>
    <property type="evidence" value="ECO:0007669"/>
    <property type="project" value="InterPro"/>
</dbReference>